<dbReference type="Proteomes" id="UP000412311">
    <property type="component" value="Unassembled WGS sequence"/>
</dbReference>
<proteinExistence type="predicted"/>
<dbReference type="EMBL" id="CABVJG010000009">
    <property type="protein sequence ID" value="VVQ09614.1"/>
    <property type="molecule type" value="Genomic_DNA"/>
</dbReference>
<protein>
    <submittedName>
        <fullName evidence="1">Uncharacterized protein</fullName>
    </submittedName>
</protein>
<evidence type="ECO:0000313" key="1">
    <source>
        <dbReference type="EMBL" id="VVQ09614.1"/>
    </source>
</evidence>
<gene>
    <name evidence="1" type="ORF">PS925_03280</name>
</gene>
<evidence type="ECO:0000313" key="2">
    <source>
        <dbReference type="Proteomes" id="UP000412311"/>
    </source>
</evidence>
<reference evidence="1 2" key="1">
    <citation type="submission" date="2019-09" db="EMBL/GenBank/DDBJ databases">
        <authorList>
            <person name="Chandra G."/>
            <person name="Truman W A."/>
        </authorList>
    </citation>
    <scope>NUCLEOTIDE SEQUENCE [LARGE SCALE GENOMIC DNA]</scope>
    <source>
        <strain evidence="1">PS925</strain>
    </source>
</reference>
<name>A0A5E7UQ13_PSEFL</name>
<accession>A0A5E7UQ13</accession>
<dbReference type="AlphaFoldDB" id="A0A5E7UQ13"/>
<sequence length="45" mass="4889">MQLCAIAGHCALMRCTGALTLTLPKRRTAHRERGLTELPGQITPT</sequence>
<organism evidence="1 2">
    <name type="scientific">Pseudomonas fluorescens</name>
    <dbReference type="NCBI Taxonomy" id="294"/>
    <lineage>
        <taxon>Bacteria</taxon>
        <taxon>Pseudomonadati</taxon>
        <taxon>Pseudomonadota</taxon>
        <taxon>Gammaproteobacteria</taxon>
        <taxon>Pseudomonadales</taxon>
        <taxon>Pseudomonadaceae</taxon>
        <taxon>Pseudomonas</taxon>
    </lineage>
</organism>